<evidence type="ECO:0000313" key="1">
    <source>
        <dbReference type="EMBL" id="KAK4120242.1"/>
    </source>
</evidence>
<proteinExistence type="predicted"/>
<dbReference type="Gene3D" id="3.60.10.10">
    <property type="entry name" value="Endonuclease/exonuclease/phosphatase"/>
    <property type="match status" value="1"/>
</dbReference>
<evidence type="ECO:0008006" key="3">
    <source>
        <dbReference type="Google" id="ProtNLM"/>
    </source>
</evidence>
<dbReference type="GeneID" id="87822808"/>
<protein>
    <recommendedName>
        <fullName evidence="3">Endonuclease/exonuclease/phosphatase domain-containing protein</fullName>
    </recommendedName>
</protein>
<dbReference type="Proteomes" id="UP001302602">
    <property type="component" value="Unassembled WGS sequence"/>
</dbReference>
<sequence length="106" mass="12389">MATLEGRAAIYISKRFETRQWDFEASENWCRVWIPEMDLGQGSRGFELWSIYNPPSSKEVPSALSGRPKPNHQVVLAGDFNLQYPLWDKFERYDRRAEGLLRLSSH</sequence>
<dbReference type="SUPFAM" id="SSF56219">
    <property type="entry name" value="DNase I-like"/>
    <property type="match status" value="1"/>
</dbReference>
<organism evidence="1 2">
    <name type="scientific">Parathielavia appendiculata</name>
    <dbReference type="NCBI Taxonomy" id="2587402"/>
    <lineage>
        <taxon>Eukaryota</taxon>
        <taxon>Fungi</taxon>
        <taxon>Dikarya</taxon>
        <taxon>Ascomycota</taxon>
        <taxon>Pezizomycotina</taxon>
        <taxon>Sordariomycetes</taxon>
        <taxon>Sordariomycetidae</taxon>
        <taxon>Sordariales</taxon>
        <taxon>Chaetomiaceae</taxon>
        <taxon>Parathielavia</taxon>
    </lineage>
</organism>
<comment type="caution">
    <text evidence="1">The sequence shown here is derived from an EMBL/GenBank/DDBJ whole genome shotgun (WGS) entry which is preliminary data.</text>
</comment>
<accession>A0AAN6TT41</accession>
<keyword evidence="2" id="KW-1185">Reference proteome</keyword>
<dbReference type="AlphaFoldDB" id="A0AAN6TT41"/>
<reference evidence="1" key="1">
    <citation type="journal article" date="2023" name="Mol. Phylogenet. Evol.">
        <title>Genome-scale phylogeny and comparative genomics of the fungal order Sordariales.</title>
        <authorList>
            <person name="Hensen N."/>
            <person name="Bonometti L."/>
            <person name="Westerberg I."/>
            <person name="Brannstrom I.O."/>
            <person name="Guillou S."/>
            <person name="Cros-Aarteil S."/>
            <person name="Calhoun S."/>
            <person name="Haridas S."/>
            <person name="Kuo A."/>
            <person name="Mondo S."/>
            <person name="Pangilinan J."/>
            <person name="Riley R."/>
            <person name="LaButti K."/>
            <person name="Andreopoulos B."/>
            <person name="Lipzen A."/>
            <person name="Chen C."/>
            <person name="Yan M."/>
            <person name="Daum C."/>
            <person name="Ng V."/>
            <person name="Clum A."/>
            <person name="Steindorff A."/>
            <person name="Ohm R.A."/>
            <person name="Martin F."/>
            <person name="Silar P."/>
            <person name="Natvig D.O."/>
            <person name="Lalanne C."/>
            <person name="Gautier V."/>
            <person name="Ament-Velasquez S.L."/>
            <person name="Kruys A."/>
            <person name="Hutchinson M.I."/>
            <person name="Powell A.J."/>
            <person name="Barry K."/>
            <person name="Miller A.N."/>
            <person name="Grigoriev I.V."/>
            <person name="Debuchy R."/>
            <person name="Gladieux P."/>
            <person name="Hiltunen Thoren M."/>
            <person name="Johannesson H."/>
        </authorList>
    </citation>
    <scope>NUCLEOTIDE SEQUENCE</scope>
    <source>
        <strain evidence="1">CBS 731.68</strain>
    </source>
</reference>
<evidence type="ECO:0000313" key="2">
    <source>
        <dbReference type="Proteomes" id="UP001302602"/>
    </source>
</evidence>
<reference evidence="1" key="2">
    <citation type="submission" date="2023-05" db="EMBL/GenBank/DDBJ databases">
        <authorList>
            <consortium name="Lawrence Berkeley National Laboratory"/>
            <person name="Steindorff A."/>
            <person name="Hensen N."/>
            <person name="Bonometti L."/>
            <person name="Westerberg I."/>
            <person name="Brannstrom I.O."/>
            <person name="Guillou S."/>
            <person name="Cros-Aarteil S."/>
            <person name="Calhoun S."/>
            <person name="Haridas S."/>
            <person name="Kuo A."/>
            <person name="Mondo S."/>
            <person name="Pangilinan J."/>
            <person name="Riley R."/>
            <person name="Labutti K."/>
            <person name="Andreopoulos B."/>
            <person name="Lipzen A."/>
            <person name="Chen C."/>
            <person name="Yanf M."/>
            <person name="Daum C."/>
            <person name="Ng V."/>
            <person name="Clum A."/>
            <person name="Ohm R."/>
            <person name="Martin F."/>
            <person name="Silar P."/>
            <person name="Natvig D."/>
            <person name="Lalanne C."/>
            <person name="Gautier V."/>
            <person name="Ament-Velasquez S.L."/>
            <person name="Kruys A."/>
            <person name="Hutchinson M.I."/>
            <person name="Powell A.J."/>
            <person name="Barry K."/>
            <person name="Miller A.N."/>
            <person name="Grigoriev I.V."/>
            <person name="Debuchy R."/>
            <person name="Gladieux P."/>
            <person name="Thoren M.H."/>
            <person name="Johannesson H."/>
        </authorList>
    </citation>
    <scope>NUCLEOTIDE SEQUENCE</scope>
    <source>
        <strain evidence="1">CBS 731.68</strain>
    </source>
</reference>
<dbReference type="InterPro" id="IPR036691">
    <property type="entry name" value="Endo/exonu/phosph_ase_sf"/>
</dbReference>
<dbReference type="RefSeq" id="XP_062644013.1">
    <property type="nucleotide sequence ID" value="XM_062786042.1"/>
</dbReference>
<dbReference type="EMBL" id="MU853240">
    <property type="protein sequence ID" value="KAK4120242.1"/>
    <property type="molecule type" value="Genomic_DNA"/>
</dbReference>
<name>A0AAN6TT41_9PEZI</name>
<gene>
    <name evidence="1" type="ORF">N657DRAFT_164129</name>
</gene>